<accession>A0A1Y0ETM0</accession>
<dbReference type="Gene3D" id="3.30.200.20">
    <property type="entry name" value="Phosphorylase Kinase, domain 1"/>
    <property type="match status" value="1"/>
</dbReference>
<proteinExistence type="predicted"/>
<sequence length="462" mass="50624">MSHTDIAERLRAPLVRDLGTSGAIESLRRLSGGANMESWSFDCDGQGFVLRRAPSEAFMQGRSYSHDVEARLIRAARAAGVRAPEVVAELQPEDGLGTGFVMRRVEAEVNPATILAAPAPSLLADLARELAGIHRVPLDAVDGVPRSDAATMLAQLQLQFEEFGADRPILALALHWLHAHLPEPCEPTLVHGDFRMGNVMADGEGLAAVLDWELSHIGDPHEDLAFGCMTVWRFGHIDKPAYGLGQFEEYFAAYEAASGRSVDRQRFHYWLVLRTLWWALGCIRMGTRWRSGADRSLERVVIGRRTAENELDLLTLLEDEAPEVERELQLPPAAPDKASPQGEPSAAEIVTAVAEWLEAEIKPRMSGHDKFQTVVALNALGMVRRELARPAVVEDHALAQDLLSGKATLATPGLLAHLRRTVLDKLSNDVPKYAALKRAQARWPGAMCPTQALLGQMGKALH</sequence>
<dbReference type="OrthoDB" id="179763at2"/>
<dbReference type="InterPro" id="IPR051678">
    <property type="entry name" value="AGP_Transferase"/>
</dbReference>
<dbReference type="EMBL" id="CP021455">
    <property type="protein sequence ID" value="ARU06878.1"/>
    <property type="molecule type" value="Genomic_DNA"/>
</dbReference>
<dbReference type="Gene3D" id="3.90.1200.10">
    <property type="match status" value="1"/>
</dbReference>
<dbReference type="InterPro" id="IPR011009">
    <property type="entry name" value="Kinase-like_dom_sf"/>
</dbReference>
<dbReference type="Proteomes" id="UP000196138">
    <property type="component" value="Chromosome"/>
</dbReference>
<dbReference type="AlphaFoldDB" id="A0A1Y0ETM0"/>
<keyword evidence="3" id="KW-1185">Reference proteome</keyword>
<protein>
    <submittedName>
        <fullName evidence="2">Phosphotransferase family protein</fullName>
    </submittedName>
</protein>
<evidence type="ECO:0000313" key="2">
    <source>
        <dbReference type="EMBL" id="ARU06878.1"/>
    </source>
</evidence>
<dbReference type="InterPro" id="IPR041726">
    <property type="entry name" value="ACAD10_11_N"/>
</dbReference>
<gene>
    <name evidence="2" type="ORF">CCO03_14475</name>
</gene>
<dbReference type="CDD" id="cd05154">
    <property type="entry name" value="ACAD10_11_N-like"/>
    <property type="match status" value="1"/>
</dbReference>
<reference evidence="2 3" key="1">
    <citation type="submission" date="2017-05" db="EMBL/GenBank/DDBJ databases">
        <authorList>
            <person name="Song R."/>
            <person name="Chenine A.L."/>
            <person name="Ruprecht R.M."/>
        </authorList>
    </citation>
    <scope>NUCLEOTIDE SEQUENCE [LARGE SCALE GENOMIC DNA]</scope>
    <source>
        <strain evidence="2 3">DSM 26136</strain>
    </source>
</reference>
<dbReference type="Pfam" id="PF01636">
    <property type="entry name" value="APH"/>
    <property type="match status" value="1"/>
</dbReference>
<dbReference type="KEGG" id="cser:CCO03_14475"/>
<organism evidence="2 3">
    <name type="scientific">Comamonas serinivorans</name>
    <dbReference type="NCBI Taxonomy" id="1082851"/>
    <lineage>
        <taxon>Bacteria</taxon>
        <taxon>Pseudomonadati</taxon>
        <taxon>Pseudomonadota</taxon>
        <taxon>Betaproteobacteria</taxon>
        <taxon>Burkholderiales</taxon>
        <taxon>Comamonadaceae</taxon>
        <taxon>Comamonas</taxon>
    </lineage>
</organism>
<name>A0A1Y0ETM0_9BURK</name>
<dbReference type="PANTHER" id="PTHR21310:SF57">
    <property type="entry name" value="BLR2944 PROTEIN"/>
    <property type="match status" value="1"/>
</dbReference>
<evidence type="ECO:0000259" key="1">
    <source>
        <dbReference type="Pfam" id="PF01636"/>
    </source>
</evidence>
<keyword evidence="2" id="KW-0808">Transferase</keyword>
<evidence type="ECO:0000313" key="3">
    <source>
        <dbReference type="Proteomes" id="UP000196138"/>
    </source>
</evidence>
<dbReference type="GO" id="GO:0016740">
    <property type="term" value="F:transferase activity"/>
    <property type="evidence" value="ECO:0007669"/>
    <property type="project" value="UniProtKB-KW"/>
</dbReference>
<dbReference type="InterPro" id="IPR002575">
    <property type="entry name" value="Aminoglycoside_PTrfase"/>
</dbReference>
<dbReference type="SUPFAM" id="SSF56112">
    <property type="entry name" value="Protein kinase-like (PK-like)"/>
    <property type="match status" value="1"/>
</dbReference>
<feature type="domain" description="Aminoglycoside phosphotransferase" evidence="1">
    <location>
        <begin position="27"/>
        <end position="257"/>
    </location>
</feature>
<dbReference type="PANTHER" id="PTHR21310">
    <property type="entry name" value="AMINOGLYCOSIDE PHOSPHOTRANSFERASE-RELATED-RELATED"/>
    <property type="match status" value="1"/>
</dbReference>